<protein>
    <submittedName>
        <fullName evidence="1">Uncharacterized protein</fullName>
    </submittedName>
</protein>
<dbReference type="AlphaFoldDB" id="A0AAV9QGP2"/>
<evidence type="ECO:0000313" key="2">
    <source>
        <dbReference type="Proteomes" id="UP001345827"/>
    </source>
</evidence>
<proteinExistence type="predicted"/>
<dbReference type="Proteomes" id="UP001345827">
    <property type="component" value="Unassembled WGS sequence"/>
</dbReference>
<accession>A0AAV9QGP2</accession>
<gene>
    <name evidence="1" type="ORF">LTR25_003152</name>
</gene>
<organism evidence="1 2">
    <name type="scientific">Vermiconidia calcicola</name>
    <dbReference type="NCBI Taxonomy" id="1690605"/>
    <lineage>
        <taxon>Eukaryota</taxon>
        <taxon>Fungi</taxon>
        <taxon>Dikarya</taxon>
        <taxon>Ascomycota</taxon>
        <taxon>Pezizomycotina</taxon>
        <taxon>Dothideomycetes</taxon>
        <taxon>Dothideomycetidae</taxon>
        <taxon>Mycosphaerellales</taxon>
        <taxon>Extremaceae</taxon>
        <taxon>Vermiconidia</taxon>
    </lineage>
</organism>
<dbReference type="EMBL" id="JAXLQG010000004">
    <property type="protein sequence ID" value="KAK5541375.1"/>
    <property type="molecule type" value="Genomic_DNA"/>
</dbReference>
<reference evidence="1 2" key="1">
    <citation type="submission" date="2023-06" db="EMBL/GenBank/DDBJ databases">
        <title>Black Yeasts Isolated from many extreme environments.</title>
        <authorList>
            <person name="Coleine C."/>
            <person name="Stajich J.E."/>
            <person name="Selbmann L."/>
        </authorList>
    </citation>
    <scope>NUCLEOTIDE SEQUENCE [LARGE SCALE GENOMIC DNA]</scope>
    <source>
        <strain evidence="1 2">CCFEE 5887</strain>
    </source>
</reference>
<sequence length="277" mass="31155">MQTTTSLAADTDHFLTHNYGSPAVFQTSVVDNDTLMYGMPAELSWPQLAVSSMPQRNLKIKSCFYRERRFPGQMLATVTPLDLWPKMTVDLSKTTLRVHYNPLVAVYDALTFVMMDDGMVYGLCHPHLQRTNSLALPLHELLLMYGKPMGKAKALSPSQLTVMHVLYNVIEFEQWRASQRHIYLHLEGYGTYLQLLSSLYAEYGMKFRVSVDKSGKPGLSGCGEVDGVIENFIVSGTENSGTFVIGTFSFGEQKVELRFKDYDELATHGIRPLHGGR</sequence>
<keyword evidence="2" id="KW-1185">Reference proteome</keyword>
<comment type="caution">
    <text evidence="1">The sequence shown here is derived from an EMBL/GenBank/DDBJ whole genome shotgun (WGS) entry which is preliminary data.</text>
</comment>
<name>A0AAV9QGP2_9PEZI</name>
<evidence type="ECO:0000313" key="1">
    <source>
        <dbReference type="EMBL" id="KAK5541375.1"/>
    </source>
</evidence>